<feature type="domain" description="Agenet" evidence="2">
    <location>
        <begin position="308"/>
        <end position="364"/>
    </location>
</feature>
<feature type="domain" description="Agenet" evidence="2">
    <location>
        <begin position="555"/>
        <end position="623"/>
    </location>
</feature>
<feature type="domain" description="Agenet" evidence="2">
    <location>
        <begin position="626"/>
        <end position="682"/>
    </location>
</feature>
<name>A0AAD8I7K4_9APIA</name>
<reference evidence="3" key="1">
    <citation type="submission" date="2023-02" db="EMBL/GenBank/DDBJ databases">
        <title>Genome of toxic invasive species Heracleum sosnowskyi carries increased number of genes despite the absence of recent whole-genome duplications.</title>
        <authorList>
            <person name="Schelkunov M."/>
            <person name="Shtratnikova V."/>
            <person name="Makarenko M."/>
            <person name="Klepikova A."/>
            <person name="Omelchenko D."/>
            <person name="Novikova G."/>
            <person name="Obukhova E."/>
            <person name="Bogdanov V."/>
            <person name="Penin A."/>
            <person name="Logacheva M."/>
        </authorList>
    </citation>
    <scope>NUCLEOTIDE SEQUENCE</scope>
    <source>
        <strain evidence="3">Hsosn_3</strain>
        <tissue evidence="3">Leaf</tissue>
    </source>
</reference>
<organism evidence="3 4">
    <name type="scientific">Heracleum sosnowskyi</name>
    <dbReference type="NCBI Taxonomy" id="360622"/>
    <lineage>
        <taxon>Eukaryota</taxon>
        <taxon>Viridiplantae</taxon>
        <taxon>Streptophyta</taxon>
        <taxon>Embryophyta</taxon>
        <taxon>Tracheophyta</taxon>
        <taxon>Spermatophyta</taxon>
        <taxon>Magnoliopsida</taxon>
        <taxon>eudicotyledons</taxon>
        <taxon>Gunneridae</taxon>
        <taxon>Pentapetalae</taxon>
        <taxon>asterids</taxon>
        <taxon>campanulids</taxon>
        <taxon>Apiales</taxon>
        <taxon>Apiaceae</taxon>
        <taxon>Apioideae</taxon>
        <taxon>apioid superclade</taxon>
        <taxon>Tordylieae</taxon>
        <taxon>Tordyliinae</taxon>
        <taxon>Heracleum</taxon>
    </lineage>
</organism>
<dbReference type="EMBL" id="JAUIZM010000006">
    <property type="protein sequence ID" value="KAK1380228.1"/>
    <property type="molecule type" value="Genomic_DNA"/>
</dbReference>
<feature type="region of interest" description="Disordered" evidence="1">
    <location>
        <begin position="1"/>
        <end position="32"/>
    </location>
</feature>
<feature type="domain" description="Agenet" evidence="2">
    <location>
        <begin position="395"/>
        <end position="463"/>
    </location>
</feature>
<comment type="caution">
    <text evidence="3">The sequence shown here is derived from an EMBL/GenBank/DDBJ whole genome shotgun (WGS) entry which is preliminary data.</text>
</comment>
<sequence>MDKVPEEPEAPEAFVQEEAANPEAVNQDRLNTDDIEMDFDREAPTSKANDVVEEAAAHSDSRIFDLEENVREADQATTELVETIASHTEIISLDFEKGEEVDQIRIDHPTEAVAVPADATENVPVAAEFVANSEDALVLEALQQSVVEIVQREAERKGEIREILENSRYEIVFDEGKLVQEFDQWNVRLHRVWDDGCWNPPLQLQFLEPCLQKSSEMTARPGKLKVRVKHPRGKPEEKFPTGMLVEVKSDEEGFTGAWYTEKVLGSVGNEMFLVEYQKLKSEDESGLLKENVNASCIRPCPPDIQHTDCFKQLEQVDVMINEGWWEGQISKVLSEVLYIVYFASMEEEMLFERSQLRSHQEWVDGKWVSAYKQTSSTEEPQLKFKVKCNGRKSAPKFSRGTMVEVRSDEEGYHGSWYTAVIVEVLKNGKCMIEYQTLRTEDEAELLKEMADGCDIRPMAPKIERVDRFKMLEEVDAWYNDGWWMGHDSKVLDGFKYLVYFWTTNEEIEFHHFKLRPRQEWIFGKWKFSLRKESKLAVNPTIRELKVPCGRGISPVNFSKWAKVEVKSSEDYYEGLWFPAIVLSPLKKGKYLVEFLTMATADAAELLREEADALMVRPCPPIHQRVDRYKPLEEVDAWYRGGWSVGQVCKVFNGSRYTIYFKSTNEVLEFQHSFLRPHQDWINGEWIKATRVRLYALACEFS</sequence>
<keyword evidence="4" id="KW-1185">Reference proteome</keyword>
<evidence type="ECO:0000313" key="3">
    <source>
        <dbReference type="EMBL" id="KAK1380228.1"/>
    </source>
</evidence>
<protein>
    <submittedName>
        <fullName evidence="3">Protein AGENET DOMAIN (AGD)-CONTAINING P1-like</fullName>
    </submittedName>
</protein>
<feature type="domain" description="Agenet" evidence="2">
    <location>
        <begin position="466"/>
        <end position="522"/>
    </location>
</feature>
<dbReference type="PANTHER" id="PTHR31917:SF147">
    <property type="entry name" value="AGENET DOMAIN-CONTAINING PROTEIN"/>
    <property type="match status" value="1"/>
</dbReference>
<accession>A0AAD8I7K4</accession>
<feature type="domain" description="Agenet" evidence="2">
    <location>
        <begin position="237"/>
        <end position="305"/>
    </location>
</feature>
<dbReference type="SMART" id="SM00743">
    <property type="entry name" value="Agenet"/>
    <property type="match status" value="7"/>
</dbReference>
<evidence type="ECO:0000259" key="2">
    <source>
        <dbReference type="SMART" id="SM00743"/>
    </source>
</evidence>
<dbReference type="AlphaFoldDB" id="A0AAD8I7K4"/>
<gene>
    <name evidence="3" type="ORF">POM88_026972</name>
</gene>
<feature type="domain" description="Agenet" evidence="2">
    <location>
        <begin position="139"/>
        <end position="195"/>
    </location>
</feature>
<dbReference type="InterPro" id="IPR014002">
    <property type="entry name" value="Agenet_dom_plant"/>
</dbReference>
<dbReference type="InterPro" id="IPR008395">
    <property type="entry name" value="Agenet-like_dom"/>
</dbReference>
<dbReference type="Proteomes" id="UP001237642">
    <property type="component" value="Unassembled WGS sequence"/>
</dbReference>
<dbReference type="CDD" id="cd20405">
    <property type="entry name" value="Tudor_Agenet_AtDUF_rpt1_3"/>
    <property type="match status" value="3"/>
</dbReference>
<reference evidence="3" key="2">
    <citation type="submission" date="2023-05" db="EMBL/GenBank/DDBJ databases">
        <authorList>
            <person name="Schelkunov M.I."/>
        </authorList>
    </citation>
    <scope>NUCLEOTIDE SEQUENCE</scope>
    <source>
        <strain evidence="3">Hsosn_3</strain>
        <tissue evidence="3">Leaf</tissue>
    </source>
</reference>
<evidence type="ECO:0000256" key="1">
    <source>
        <dbReference type="SAM" id="MobiDB-lite"/>
    </source>
</evidence>
<dbReference type="CDD" id="cd20406">
    <property type="entry name" value="Tudor_Agenet_AtDUF_rpt2_4"/>
    <property type="match status" value="3"/>
</dbReference>
<dbReference type="Pfam" id="PF05641">
    <property type="entry name" value="Agenet"/>
    <property type="match status" value="3"/>
</dbReference>
<dbReference type="PANTHER" id="PTHR31917">
    <property type="entry name" value="AGENET DOMAIN-CONTAINING PROTEIN-RELATED"/>
    <property type="match status" value="1"/>
</dbReference>
<dbReference type="Gene3D" id="2.30.30.140">
    <property type="match status" value="2"/>
</dbReference>
<proteinExistence type="predicted"/>
<evidence type="ECO:0000313" key="4">
    <source>
        <dbReference type="Proteomes" id="UP001237642"/>
    </source>
</evidence>